<comment type="caution">
    <text evidence="2">The sequence shown here is derived from an EMBL/GenBank/DDBJ whole genome shotgun (WGS) entry which is preliminary data.</text>
</comment>
<evidence type="ECO:0000313" key="4">
    <source>
        <dbReference type="Proteomes" id="UP000807769"/>
    </source>
</evidence>
<keyword evidence="4" id="KW-1185">Reference proteome</keyword>
<dbReference type="AlphaFoldDB" id="A0A9P7DP05"/>
<reference evidence="2" key="1">
    <citation type="journal article" date="2020" name="New Phytol.">
        <title>Comparative genomics reveals dynamic genome evolution in host specialist ectomycorrhizal fungi.</title>
        <authorList>
            <person name="Lofgren L.A."/>
            <person name="Nguyen N.H."/>
            <person name="Vilgalys R."/>
            <person name="Ruytinx J."/>
            <person name="Liao H.L."/>
            <person name="Branco S."/>
            <person name="Kuo A."/>
            <person name="LaButti K."/>
            <person name="Lipzen A."/>
            <person name="Andreopoulos W."/>
            <person name="Pangilinan J."/>
            <person name="Riley R."/>
            <person name="Hundley H."/>
            <person name="Na H."/>
            <person name="Barry K."/>
            <person name="Grigoriev I.V."/>
            <person name="Stajich J.E."/>
            <person name="Kennedy P.G."/>
        </authorList>
    </citation>
    <scope>NUCLEOTIDE SEQUENCE</scope>
    <source>
        <strain evidence="2">MN1</strain>
    </source>
</reference>
<name>A0A9P7DP05_9AGAM</name>
<feature type="compositionally biased region" description="Polar residues" evidence="1">
    <location>
        <begin position="15"/>
        <end position="26"/>
    </location>
</feature>
<dbReference type="EMBL" id="JABBWG010000015">
    <property type="protein sequence ID" value="KAG1816811.1"/>
    <property type="molecule type" value="Genomic_DNA"/>
</dbReference>
<accession>A0A9P7DP05</accession>
<protein>
    <submittedName>
        <fullName evidence="2">Uncharacterized protein</fullName>
    </submittedName>
</protein>
<evidence type="ECO:0000313" key="2">
    <source>
        <dbReference type="EMBL" id="KAG1799555.1"/>
    </source>
</evidence>
<dbReference type="GeneID" id="64629607"/>
<evidence type="ECO:0000256" key="1">
    <source>
        <dbReference type="SAM" id="MobiDB-lite"/>
    </source>
</evidence>
<dbReference type="RefSeq" id="XP_041193371.1">
    <property type="nucleotide sequence ID" value="XM_041335590.1"/>
</dbReference>
<proteinExistence type="predicted"/>
<dbReference type="Proteomes" id="UP000807769">
    <property type="component" value="Unassembled WGS sequence"/>
</dbReference>
<dbReference type="OrthoDB" id="2709796at2759"/>
<evidence type="ECO:0000313" key="3">
    <source>
        <dbReference type="EMBL" id="KAG1816811.1"/>
    </source>
</evidence>
<dbReference type="EMBL" id="JABBWG010000143">
    <property type="protein sequence ID" value="KAG1799555.1"/>
    <property type="molecule type" value="Genomic_DNA"/>
</dbReference>
<gene>
    <name evidence="3" type="ORF">BJ212DRAFT_1353393</name>
    <name evidence="2" type="ORF">BJ212DRAFT_1402000</name>
</gene>
<sequence length="66" mass="7164">MPCGINPTKSDSEHTPPSSQRPPATTVISDALPVVATTSLAARTSVHLDITLKHVGWWTRFLLWIG</sequence>
<organism evidence="2 4">
    <name type="scientific">Suillus subaureus</name>
    <dbReference type="NCBI Taxonomy" id="48587"/>
    <lineage>
        <taxon>Eukaryota</taxon>
        <taxon>Fungi</taxon>
        <taxon>Dikarya</taxon>
        <taxon>Basidiomycota</taxon>
        <taxon>Agaricomycotina</taxon>
        <taxon>Agaricomycetes</taxon>
        <taxon>Agaricomycetidae</taxon>
        <taxon>Boletales</taxon>
        <taxon>Suillineae</taxon>
        <taxon>Suillaceae</taxon>
        <taxon>Suillus</taxon>
    </lineage>
</organism>
<feature type="region of interest" description="Disordered" evidence="1">
    <location>
        <begin position="1"/>
        <end position="26"/>
    </location>
</feature>